<organism evidence="1 2">
    <name type="scientific">Pelobates cultripes</name>
    <name type="common">Western spadefoot toad</name>
    <dbReference type="NCBI Taxonomy" id="61616"/>
    <lineage>
        <taxon>Eukaryota</taxon>
        <taxon>Metazoa</taxon>
        <taxon>Chordata</taxon>
        <taxon>Craniata</taxon>
        <taxon>Vertebrata</taxon>
        <taxon>Euteleostomi</taxon>
        <taxon>Amphibia</taxon>
        <taxon>Batrachia</taxon>
        <taxon>Anura</taxon>
        <taxon>Pelobatoidea</taxon>
        <taxon>Pelobatidae</taxon>
        <taxon>Pelobates</taxon>
    </lineage>
</organism>
<dbReference type="AlphaFoldDB" id="A0AAD1RK20"/>
<protein>
    <submittedName>
        <fullName evidence="1">Uncharacterized protein</fullName>
    </submittedName>
</protein>
<sequence length="321" mass="37560">MATDLETSLSKHLSPLFPLTHNPHFQPGMACATFHTLHDSPYLTLSRLINNKGIKPLTDIIPDAEPTNMQRFNYSQLIHFLFTHPMLMKGSRDETQFEIMCQTRKTKIRLLSTMYKTLQRDTSTPRPLYITSWENDLQLKITDTECTQIFTNVFHSSISNTSYESNHKRISRWHYTPSRIQHLFPTTSNDCWRCNQPNGTAGHIWWSCPIIQKYWQTILAMIATIVTINLPMDPKVTIFLLLPVHLPKLQKCLISHLLTVANTLIPLYWKKSDVPSVREWVQKTESIRLMNEINLSLTNLYARYIQTWEPWLKFMQTPSRT</sequence>
<reference evidence="1" key="1">
    <citation type="submission" date="2022-03" db="EMBL/GenBank/DDBJ databases">
        <authorList>
            <person name="Alioto T."/>
            <person name="Alioto T."/>
            <person name="Gomez Garrido J."/>
        </authorList>
    </citation>
    <scope>NUCLEOTIDE SEQUENCE</scope>
</reference>
<name>A0AAD1RK20_PELCU</name>
<gene>
    <name evidence="1" type="ORF">PECUL_23A003954</name>
</gene>
<dbReference type="EMBL" id="OW240914">
    <property type="protein sequence ID" value="CAH2272605.1"/>
    <property type="molecule type" value="Genomic_DNA"/>
</dbReference>
<dbReference type="Proteomes" id="UP001295444">
    <property type="component" value="Chromosome 03"/>
</dbReference>
<keyword evidence="2" id="KW-1185">Reference proteome</keyword>
<proteinExistence type="predicted"/>
<evidence type="ECO:0000313" key="2">
    <source>
        <dbReference type="Proteomes" id="UP001295444"/>
    </source>
</evidence>
<evidence type="ECO:0000313" key="1">
    <source>
        <dbReference type="EMBL" id="CAH2272605.1"/>
    </source>
</evidence>
<accession>A0AAD1RK20</accession>